<evidence type="ECO:0000313" key="3">
    <source>
        <dbReference type="EMBL" id="MCM2577307.1"/>
    </source>
</evidence>
<protein>
    <recommendedName>
        <fullName evidence="5">Secreted protein</fullName>
    </recommendedName>
</protein>
<evidence type="ECO:0000256" key="2">
    <source>
        <dbReference type="SAM" id="Phobius"/>
    </source>
</evidence>
<organism evidence="3 4">
    <name type="scientific">Streptomyces meridianus</name>
    <dbReference type="NCBI Taxonomy" id="2938945"/>
    <lineage>
        <taxon>Bacteria</taxon>
        <taxon>Bacillati</taxon>
        <taxon>Actinomycetota</taxon>
        <taxon>Actinomycetes</taxon>
        <taxon>Kitasatosporales</taxon>
        <taxon>Streptomycetaceae</taxon>
        <taxon>Streptomyces</taxon>
    </lineage>
</organism>
<gene>
    <name evidence="3" type="ORF">M1E25_08070</name>
</gene>
<comment type="caution">
    <text evidence="3">The sequence shown here is derived from an EMBL/GenBank/DDBJ whole genome shotgun (WGS) entry which is preliminary data.</text>
</comment>
<name>A0ABT0X6I7_9ACTN</name>
<evidence type="ECO:0000313" key="4">
    <source>
        <dbReference type="Proteomes" id="UP001167160"/>
    </source>
</evidence>
<keyword evidence="4" id="KW-1185">Reference proteome</keyword>
<dbReference type="RefSeq" id="WP_251411913.1">
    <property type="nucleotide sequence ID" value="NZ_JAMQGM010000017.1"/>
</dbReference>
<feature type="compositionally biased region" description="Basic and acidic residues" evidence="1">
    <location>
        <begin position="59"/>
        <end position="73"/>
    </location>
</feature>
<proteinExistence type="predicted"/>
<dbReference type="Proteomes" id="UP001167160">
    <property type="component" value="Unassembled WGS sequence"/>
</dbReference>
<feature type="region of interest" description="Disordered" evidence="1">
    <location>
        <begin position="57"/>
        <end position="76"/>
    </location>
</feature>
<evidence type="ECO:0008006" key="5">
    <source>
        <dbReference type="Google" id="ProtNLM"/>
    </source>
</evidence>
<evidence type="ECO:0000256" key="1">
    <source>
        <dbReference type="SAM" id="MobiDB-lite"/>
    </source>
</evidence>
<feature type="transmembrane region" description="Helical" evidence="2">
    <location>
        <begin position="20"/>
        <end position="42"/>
    </location>
</feature>
<accession>A0ABT0X6I7</accession>
<sequence>MTDHPTPPAPTPPAPRRRFPARALVAVLVLGVTGTGVGLTAVRVADADRTAPTVVWKKPRPDKERHGQQHRAGDTAALSDRLLPVPDGFVPGPDIEEFGNDAVLTGRRATAILKDSTRGLPARRRKQHAEAVDELRIQGMAVRSYQSSDSVVEMKVVQLRNTRAVRDLGRFQDTFMKMLDVFRKGPRIEGHRTAHCYLMPKTKAKLDRMVCNAYEDDLMVNMDAYGARPLDTEEAARLLEKQLDHLTSPGEYV</sequence>
<keyword evidence="2" id="KW-1133">Transmembrane helix</keyword>
<dbReference type="EMBL" id="JAMQGM010000017">
    <property type="protein sequence ID" value="MCM2577307.1"/>
    <property type="molecule type" value="Genomic_DNA"/>
</dbReference>
<keyword evidence="2" id="KW-0472">Membrane</keyword>
<keyword evidence="2" id="KW-0812">Transmembrane</keyword>
<reference evidence="3" key="1">
    <citation type="journal article" date="2023" name="Int. J. Syst. Evol. Microbiol.">
        <title>Streptomyces meridianus sp. nov. isolated from brackish water of the Tagus estuary in Alcochete, Portugal.</title>
        <authorList>
            <person name="Santos J.D.N."/>
            <person name="Klimek D."/>
            <person name="Calusinska M."/>
            <person name="Lobo Da Cunha A."/>
            <person name="Catita J."/>
            <person name="Goncalves H."/>
            <person name="Gonzalez I."/>
            <person name="Reyes F."/>
            <person name="Lage O.M."/>
        </authorList>
    </citation>
    <scope>NUCLEOTIDE SEQUENCE</scope>
    <source>
        <strain evidence="3">MTZ3.1</strain>
    </source>
</reference>